<dbReference type="RefSeq" id="WP_054583227.1">
    <property type="nucleotide sequence ID" value="NZ_LGUC01000001.1"/>
</dbReference>
<dbReference type="CDD" id="cd04301">
    <property type="entry name" value="NAT_SF"/>
    <property type="match status" value="1"/>
</dbReference>
<sequence>MEIRPLREGEAAAFVEELWVPYSEALAAVDPYGGLVDGPHADATEHRRERVREDGTFDRVAVADGALVGYVAGDFRPAPPVVRHGDTAHVNELYVRPAYRREGVADALLAEAEAWARQRDCVYVSLNVHRENEAAAALYRDRGYEVARYNMRKPLE</sequence>
<evidence type="ECO:0000313" key="2">
    <source>
        <dbReference type="EMBL" id="KPN30154.1"/>
    </source>
</evidence>
<evidence type="ECO:0000259" key="1">
    <source>
        <dbReference type="PROSITE" id="PS51186"/>
    </source>
</evidence>
<dbReference type="Gene3D" id="3.40.630.30">
    <property type="match status" value="1"/>
</dbReference>
<dbReference type="GO" id="GO:0016747">
    <property type="term" value="F:acyltransferase activity, transferring groups other than amino-acyl groups"/>
    <property type="evidence" value="ECO:0007669"/>
    <property type="project" value="InterPro"/>
</dbReference>
<dbReference type="PATRIC" id="fig|699431.3.peg.906"/>
<keyword evidence="3" id="KW-1185">Reference proteome</keyword>
<dbReference type="OrthoDB" id="125295at2157"/>
<reference evidence="3" key="1">
    <citation type="submission" date="2013-11" db="EMBL/GenBank/DDBJ databases">
        <authorList>
            <person name="Hoang H.T."/>
            <person name="Killian M.L."/>
            <person name="Madson D.M."/>
            <person name="Arruda P.H.E."/>
            <person name="Sun D."/>
            <person name="Schwartz K.J."/>
            <person name="Yoon K."/>
        </authorList>
    </citation>
    <scope>NUCLEOTIDE SEQUENCE [LARGE SCALE GENOMIC DNA]</scope>
    <source>
        <strain evidence="3">CDK2</strain>
    </source>
</reference>
<dbReference type="Pfam" id="PF00583">
    <property type="entry name" value="Acetyltransf_1"/>
    <property type="match status" value="1"/>
</dbReference>
<dbReference type="PROSITE" id="PS51186">
    <property type="entry name" value="GNAT"/>
    <property type="match status" value="1"/>
</dbReference>
<accession>A0A0P7GNG2</accession>
<keyword evidence="2" id="KW-0808">Transferase</keyword>
<dbReference type="SUPFAM" id="SSF55729">
    <property type="entry name" value="Acyl-CoA N-acyltransferases (Nat)"/>
    <property type="match status" value="1"/>
</dbReference>
<dbReference type="InterPro" id="IPR016181">
    <property type="entry name" value="Acyl_CoA_acyltransferase"/>
</dbReference>
<name>A0A0P7GNG2_9EURY</name>
<gene>
    <name evidence="2" type="ORF">SY89_00877</name>
</gene>
<dbReference type="AlphaFoldDB" id="A0A0P7GNG2"/>
<dbReference type="EMBL" id="LGUC01000001">
    <property type="protein sequence ID" value="KPN30154.1"/>
    <property type="molecule type" value="Genomic_DNA"/>
</dbReference>
<dbReference type="PANTHER" id="PTHR43072">
    <property type="entry name" value="N-ACETYLTRANSFERASE"/>
    <property type="match status" value="1"/>
</dbReference>
<dbReference type="STRING" id="699431.SY89_00877"/>
<proteinExistence type="predicted"/>
<organism evidence="2 3">
    <name type="scientific">Halolamina pelagica</name>
    <dbReference type="NCBI Taxonomy" id="699431"/>
    <lineage>
        <taxon>Archaea</taxon>
        <taxon>Methanobacteriati</taxon>
        <taxon>Methanobacteriota</taxon>
        <taxon>Stenosarchaea group</taxon>
        <taxon>Halobacteria</taxon>
        <taxon>Halobacteriales</taxon>
        <taxon>Haloferacaceae</taxon>
    </lineage>
</organism>
<dbReference type="InterPro" id="IPR000182">
    <property type="entry name" value="GNAT_dom"/>
</dbReference>
<comment type="caution">
    <text evidence="2">The sequence shown here is derived from an EMBL/GenBank/DDBJ whole genome shotgun (WGS) entry which is preliminary data.</text>
</comment>
<protein>
    <submittedName>
        <fullName evidence="2">Putative acetyltransferase</fullName>
    </submittedName>
</protein>
<evidence type="ECO:0000313" key="3">
    <source>
        <dbReference type="Proteomes" id="UP000050535"/>
    </source>
</evidence>
<feature type="domain" description="N-acetyltransferase" evidence="1">
    <location>
        <begin position="1"/>
        <end position="156"/>
    </location>
</feature>
<dbReference type="Proteomes" id="UP000050535">
    <property type="component" value="Unassembled WGS sequence"/>
</dbReference>